<organism evidence="2 3">
    <name type="scientific">Rhipicephalus microplus</name>
    <name type="common">Cattle tick</name>
    <name type="synonym">Boophilus microplus</name>
    <dbReference type="NCBI Taxonomy" id="6941"/>
    <lineage>
        <taxon>Eukaryota</taxon>
        <taxon>Metazoa</taxon>
        <taxon>Ecdysozoa</taxon>
        <taxon>Arthropoda</taxon>
        <taxon>Chelicerata</taxon>
        <taxon>Arachnida</taxon>
        <taxon>Acari</taxon>
        <taxon>Parasitiformes</taxon>
        <taxon>Ixodida</taxon>
        <taxon>Ixodoidea</taxon>
        <taxon>Ixodidae</taxon>
        <taxon>Rhipicephalinae</taxon>
        <taxon>Rhipicephalus</taxon>
        <taxon>Boophilus</taxon>
    </lineage>
</organism>
<dbReference type="InterPro" id="IPR007110">
    <property type="entry name" value="Ig-like_dom"/>
</dbReference>
<dbReference type="PROSITE" id="PS50835">
    <property type="entry name" value="IG_LIKE"/>
    <property type="match status" value="1"/>
</dbReference>
<name>A0A9J6DS00_RHIMP</name>
<feature type="domain" description="Ig-like" evidence="1">
    <location>
        <begin position="63"/>
        <end position="164"/>
    </location>
</feature>
<accession>A0A9J6DS00</accession>
<dbReference type="EMBL" id="JABSTU010000007">
    <property type="protein sequence ID" value="KAH8024883.1"/>
    <property type="molecule type" value="Genomic_DNA"/>
</dbReference>
<dbReference type="InterPro" id="IPR013783">
    <property type="entry name" value="Ig-like_fold"/>
</dbReference>
<sequence>MESRNEAQIYRLQIRRWGLERKLIEGGRGEKSEVNVSRSFFFFTSAVCLLVNIADVVKGSSGPRWLSEPPARLLFSNWTGATVWCSAEGDPRPNVWWESAVDGLNASALSAATSRPQLLTVHEGTLTFMPFRAHQFREEVHRGFFRCRARNARGTVLSTAVHVNAGKHKLSSRVVCR</sequence>
<dbReference type="Gene3D" id="2.60.40.10">
    <property type="entry name" value="Immunoglobulins"/>
    <property type="match status" value="1"/>
</dbReference>
<dbReference type="AlphaFoldDB" id="A0A9J6DS00"/>
<dbReference type="Proteomes" id="UP000821866">
    <property type="component" value="Unassembled WGS sequence"/>
</dbReference>
<evidence type="ECO:0000313" key="2">
    <source>
        <dbReference type="EMBL" id="KAH8024883.1"/>
    </source>
</evidence>
<proteinExistence type="predicted"/>
<dbReference type="SUPFAM" id="SSF48726">
    <property type="entry name" value="Immunoglobulin"/>
    <property type="match status" value="1"/>
</dbReference>
<reference evidence="2" key="2">
    <citation type="submission" date="2021-09" db="EMBL/GenBank/DDBJ databases">
        <authorList>
            <person name="Jia N."/>
            <person name="Wang J."/>
            <person name="Shi W."/>
            <person name="Du L."/>
            <person name="Sun Y."/>
            <person name="Zhan W."/>
            <person name="Jiang J."/>
            <person name="Wang Q."/>
            <person name="Zhang B."/>
            <person name="Ji P."/>
            <person name="Sakyi L.B."/>
            <person name="Cui X."/>
            <person name="Yuan T."/>
            <person name="Jiang B."/>
            <person name="Yang W."/>
            <person name="Lam T.T.-Y."/>
            <person name="Chang Q."/>
            <person name="Ding S."/>
            <person name="Wang X."/>
            <person name="Zhu J."/>
            <person name="Ruan X."/>
            <person name="Zhao L."/>
            <person name="Wei J."/>
            <person name="Que T."/>
            <person name="Du C."/>
            <person name="Cheng J."/>
            <person name="Dai P."/>
            <person name="Han X."/>
            <person name="Huang E."/>
            <person name="Gao Y."/>
            <person name="Liu J."/>
            <person name="Shao H."/>
            <person name="Ye R."/>
            <person name="Li L."/>
            <person name="Wei W."/>
            <person name="Wang X."/>
            <person name="Wang C."/>
            <person name="Huo Q."/>
            <person name="Li W."/>
            <person name="Guo W."/>
            <person name="Chen H."/>
            <person name="Chen S."/>
            <person name="Zhou L."/>
            <person name="Zhou L."/>
            <person name="Ni X."/>
            <person name="Tian J."/>
            <person name="Zhou Y."/>
            <person name="Sheng Y."/>
            <person name="Liu T."/>
            <person name="Pan Y."/>
            <person name="Xia L."/>
            <person name="Li J."/>
            <person name="Zhao F."/>
            <person name="Cao W."/>
        </authorList>
    </citation>
    <scope>NUCLEOTIDE SEQUENCE</scope>
    <source>
        <strain evidence="2">Rmic-2018</strain>
        <tissue evidence="2">Larvae</tissue>
    </source>
</reference>
<dbReference type="InterPro" id="IPR036179">
    <property type="entry name" value="Ig-like_dom_sf"/>
</dbReference>
<gene>
    <name evidence="2" type="ORF">HPB51_002053</name>
</gene>
<comment type="caution">
    <text evidence="2">The sequence shown here is derived from an EMBL/GenBank/DDBJ whole genome shotgun (WGS) entry which is preliminary data.</text>
</comment>
<protein>
    <recommendedName>
        <fullName evidence="1">Ig-like domain-containing protein</fullName>
    </recommendedName>
</protein>
<keyword evidence="3" id="KW-1185">Reference proteome</keyword>
<reference evidence="2" key="1">
    <citation type="journal article" date="2020" name="Cell">
        <title>Large-Scale Comparative Analyses of Tick Genomes Elucidate Their Genetic Diversity and Vector Capacities.</title>
        <authorList>
            <consortium name="Tick Genome and Microbiome Consortium (TIGMIC)"/>
            <person name="Jia N."/>
            <person name="Wang J."/>
            <person name="Shi W."/>
            <person name="Du L."/>
            <person name="Sun Y."/>
            <person name="Zhan W."/>
            <person name="Jiang J.F."/>
            <person name="Wang Q."/>
            <person name="Zhang B."/>
            <person name="Ji P."/>
            <person name="Bell-Sakyi L."/>
            <person name="Cui X.M."/>
            <person name="Yuan T.T."/>
            <person name="Jiang B.G."/>
            <person name="Yang W.F."/>
            <person name="Lam T.T."/>
            <person name="Chang Q.C."/>
            <person name="Ding S.J."/>
            <person name="Wang X.J."/>
            <person name="Zhu J.G."/>
            <person name="Ruan X.D."/>
            <person name="Zhao L."/>
            <person name="Wei J.T."/>
            <person name="Ye R.Z."/>
            <person name="Que T.C."/>
            <person name="Du C.H."/>
            <person name="Zhou Y.H."/>
            <person name="Cheng J.X."/>
            <person name="Dai P.F."/>
            <person name="Guo W.B."/>
            <person name="Han X.H."/>
            <person name="Huang E.J."/>
            <person name="Li L.F."/>
            <person name="Wei W."/>
            <person name="Gao Y.C."/>
            <person name="Liu J.Z."/>
            <person name="Shao H.Z."/>
            <person name="Wang X."/>
            <person name="Wang C.C."/>
            <person name="Yang T.C."/>
            <person name="Huo Q.B."/>
            <person name="Li W."/>
            <person name="Chen H.Y."/>
            <person name="Chen S.E."/>
            <person name="Zhou L.G."/>
            <person name="Ni X.B."/>
            <person name="Tian J.H."/>
            <person name="Sheng Y."/>
            <person name="Liu T."/>
            <person name="Pan Y.S."/>
            <person name="Xia L.Y."/>
            <person name="Li J."/>
            <person name="Zhao F."/>
            <person name="Cao W.C."/>
        </authorList>
    </citation>
    <scope>NUCLEOTIDE SEQUENCE</scope>
    <source>
        <strain evidence="2">Rmic-2018</strain>
    </source>
</reference>
<dbReference type="VEuPathDB" id="VectorBase:LOC119169279"/>
<evidence type="ECO:0000259" key="1">
    <source>
        <dbReference type="PROSITE" id="PS50835"/>
    </source>
</evidence>
<evidence type="ECO:0000313" key="3">
    <source>
        <dbReference type="Proteomes" id="UP000821866"/>
    </source>
</evidence>